<dbReference type="EMBL" id="PDXB01000102">
    <property type="protein sequence ID" value="RYN15724.1"/>
    <property type="molecule type" value="Genomic_DNA"/>
</dbReference>
<dbReference type="OrthoDB" id="3690965at2759"/>
<dbReference type="Proteomes" id="UP000292402">
    <property type="component" value="Unassembled WGS sequence"/>
</dbReference>
<gene>
    <name evidence="3" type="ORF">AA0114_g12814</name>
    <name evidence="2" type="ORF">AA0115_g12843</name>
    <name evidence="4" type="ORF">AA0119_g13000</name>
</gene>
<reference evidence="2" key="1">
    <citation type="submission" date="2017-10" db="EMBL/GenBank/DDBJ databases">
        <authorList>
            <person name="Armitage A.D."/>
            <person name="Barbara D.J."/>
            <person name="Woodhall J.W."/>
            <person name="Sreenivasaprasad S."/>
            <person name="Lane C.R."/>
            <person name="Clarkson J.P."/>
            <person name="Harrison R.J."/>
        </authorList>
    </citation>
    <scope>NUCLEOTIDE SEQUENCE</scope>
    <source>
        <strain evidence="2">FERA 1164</strain>
        <strain evidence="4">FERA 635</strain>
    </source>
</reference>
<name>A0A4Q4LXX6_9PLEO</name>
<evidence type="ECO:0000313" key="6">
    <source>
        <dbReference type="Proteomes" id="UP000293195"/>
    </source>
</evidence>
<evidence type="ECO:0000313" key="2">
    <source>
        <dbReference type="EMBL" id="RYN15724.1"/>
    </source>
</evidence>
<feature type="region of interest" description="Disordered" evidence="1">
    <location>
        <begin position="90"/>
        <end position="109"/>
    </location>
</feature>
<evidence type="ECO:0008006" key="7">
    <source>
        <dbReference type="Google" id="ProtNLM"/>
    </source>
</evidence>
<reference evidence="3" key="3">
    <citation type="journal article" date="2019" name="J. ISSAAS">
        <title>Genomics, evolutionary history and diagnostics of the Alternaria alternata species group including apple and Asian pear pathotypes.</title>
        <authorList>
            <person name="Armitage A.D."/>
            <person name="Cockerton H.M."/>
            <person name="Sreenivasaprasad S."/>
            <person name="Woodhall J."/>
            <person name="Lane C."/>
            <person name="Harrison R.J."/>
            <person name="Clarkson J.P."/>
        </authorList>
    </citation>
    <scope>NUCLEOTIDE SEQUENCE</scope>
    <source>
        <strain evidence="3">FERA 1082</strain>
    </source>
</reference>
<dbReference type="EMBL" id="PDXA01000104">
    <property type="protein sequence ID" value="RYN23901.1"/>
    <property type="molecule type" value="Genomic_DNA"/>
</dbReference>
<reference evidence="2 5" key="2">
    <citation type="journal article" date="2019" name="bioRxiv">
        <title>Genomics, evolutionary history and diagnostics of the Alternaria alternata species group including apple and Asian pear pathotypes.</title>
        <authorList>
            <person name="Armitage A.D."/>
            <person name="Cockerton H.M."/>
            <person name="Sreenivasaprasad S."/>
            <person name="Woodhall J.W."/>
            <person name="Lane C.R."/>
            <person name="Harrison R.J."/>
            <person name="Clarkson J.P."/>
        </authorList>
    </citation>
    <scope>NUCLEOTIDE SEQUENCE [LARGE SCALE GENOMIC DNA]</scope>
    <source>
        <strain evidence="5">FERA 1082</strain>
        <strain evidence="2">FERA 1164</strain>
        <strain evidence="4">FERA 635</strain>
    </source>
</reference>
<evidence type="ECO:0000313" key="5">
    <source>
        <dbReference type="Proteomes" id="UP000292402"/>
    </source>
</evidence>
<dbReference type="Proteomes" id="UP000293195">
    <property type="component" value="Unassembled WGS sequence"/>
</dbReference>
<proteinExistence type="predicted"/>
<dbReference type="AlphaFoldDB" id="A0A4Q4LXX6"/>
<evidence type="ECO:0000313" key="3">
    <source>
        <dbReference type="EMBL" id="RYN23901.1"/>
    </source>
</evidence>
<dbReference type="EMBL" id="PDXF01000155">
    <property type="protein sequence ID" value="RYN86331.1"/>
    <property type="molecule type" value="Genomic_DNA"/>
</dbReference>
<sequence length="205" mass="23365">MVMVYPPHSTHSLQPLDVVLFAPLSKHYTEELTQRLQRTQGISRITKRDFYSNFWPAWSSKMTHDLILKSFQTTGVWPMDADPVLQRFNNQPQQQDDEPGIGEQGDGDTWPQLRKVFDAAVADKAKLEAKRLSQGLHSLQVNNELLRFQNAELRAKLNLMRSRPSKSTTLTTQEGDDWHGGAVFYSPRKFASVRARKAAELDEAA</sequence>
<evidence type="ECO:0000256" key="1">
    <source>
        <dbReference type="SAM" id="MobiDB-lite"/>
    </source>
</evidence>
<dbReference type="Proteomes" id="UP000292340">
    <property type="component" value="Unassembled WGS sequence"/>
</dbReference>
<comment type="caution">
    <text evidence="3">The sequence shown here is derived from an EMBL/GenBank/DDBJ whole genome shotgun (WGS) entry which is preliminary data.</text>
</comment>
<evidence type="ECO:0000313" key="4">
    <source>
        <dbReference type="EMBL" id="RYN86331.1"/>
    </source>
</evidence>
<protein>
    <recommendedName>
        <fullName evidence="7">DDE-1 domain-containing protein</fullName>
    </recommendedName>
</protein>
<keyword evidence="6" id="KW-1185">Reference proteome</keyword>
<organism evidence="3 5">
    <name type="scientific">Alternaria tenuissima</name>
    <dbReference type="NCBI Taxonomy" id="119927"/>
    <lineage>
        <taxon>Eukaryota</taxon>
        <taxon>Fungi</taxon>
        <taxon>Dikarya</taxon>
        <taxon>Ascomycota</taxon>
        <taxon>Pezizomycotina</taxon>
        <taxon>Dothideomycetes</taxon>
        <taxon>Pleosporomycetidae</taxon>
        <taxon>Pleosporales</taxon>
        <taxon>Pleosporineae</taxon>
        <taxon>Pleosporaceae</taxon>
        <taxon>Alternaria</taxon>
        <taxon>Alternaria sect. Alternaria</taxon>
        <taxon>Alternaria alternata complex</taxon>
    </lineage>
</organism>
<accession>A0A4Q4LXX6</accession>